<dbReference type="InterPro" id="IPR025257">
    <property type="entry name" value="MINDY-3/4_CD"/>
</dbReference>
<feature type="region of interest" description="Disordered" evidence="11">
    <location>
        <begin position="426"/>
        <end position="505"/>
    </location>
</feature>
<feature type="region of interest" description="Disordered" evidence="11">
    <location>
        <begin position="534"/>
        <end position="570"/>
    </location>
</feature>
<dbReference type="GO" id="GO:1990380">
    <property type="term" value="F:K48-linked deubiquitinase activity"/>
    <property type="evidence" value="ECO:0007669"/>
    <property type="project" value="InterPro"/>
</dbReference>
<evidence type="ECO:0000256" key="1">
    <source>
        <dbReference type="ARBA" id="ARBA00000707"/>
    </source>
</evidence>
<name>I7MMM4_TETTS</name>
<evidence type="ECO:0000256" key="3">
    <source>
        <dbReference type="ARBA" id="ARBA00012759"/>
    </source>
</evidence>
<comment type="similarity">
    <text evidence="2">Belongs to the MINDY deubiquitinase family. FAM188 subfamily.</text>
</comment>
<evidence type="ECO:0000256" key="11">
    <source>
        <dbReference type="SAM" id="MobiDB-lite"/>
    </source>
</evidence>
<keyword evidence="6" id="KW-0378">Hydrolase</keyword>
<comment type="catalytic activity">
    <reaction evidence="1">
        <text>Thiol-dependent hydrolysis of ester, thioester, amide, peptide and isopeptide bonds formed by the C-terminal Gly of ubiquitin (a 76-residue protein attached to proteins as an intracellular targeting signal).</text>
        <dbReference type="EC" id="3.4.19.12"/>
    </reaction>
</comment>
<feature type="compositionally biased region" description="Low complexity" evidence="11">
    <location>
        <begin position="471"/>
        <end position="482"/>
    </location>
</feature>
<dbReference type="AlphaFoldDB" id="I7MMM4"/>
<feature type="compositionally biased region" description="Polar residues" evidence="11">
    <location>
        <begin position="449"/>
        <end position="470"/>
    </location>
</feature>
<dbReference type="GO" id="GO:0071108">
    <property type="term" value="P:protein K48-linked deubiquitination"/>
    <property type="evidence" value="ECO:0007669"/>
    <property type="project" value="InterPro"/>
</dbReference>
<evidence type="ECO:0000256" key="2">
    <source>
        <dbReference type="ARBA" id="ARBA00011074"/>
    </source>
</evidence>
<evidence type="ECO:0000313" key="13">
    <source>
        <dbReference type="EMBL" id="EAS05972.1"/>
    </source>
</evidence>
<evidence type="ECO:0000256" key="7">
    <source>
        <dbReference type="ARBA" id="ARBA00022807"/>
    </source>
</evidence>
<sequence length="984" mass="111468">MDLESQVGPEDLARSLIREFFLKLGYKNSLDIFEKEDKRPRVKMTKLDLIKFLSMERLIKNNKQKIQPQQTMLEILTDYLFSKFKGRQTNGGLSGDKTNTNLDEGQSVYSQNIKNQEYQDSLYGSQTNITNKISNATGFNIHRPLSDNNYSNNVSTGNSNISNGSNNIGVNSYLSQKNNGHISGFSSHISNSTNNSNSQPHSSNQSWITQNTLNNPQSITAEQSRPPKSAGQQTQNPNNIKGAQQQQGIKPTQQLKDFSQEKESDYLSYLEDQSKKSSNNSSGLNIGTPQQVVVNSANANKDTASPFIDQNLAKNFNQPNINNDDGEFKFESRRGNMKKIARPPSSDKRNLQQSEQITSIRTSINGQLDTNVTNSNVTTTKNQNSEFFNNFNELINQGSIQNNKLDFNDPLFGEVTNQSQLLHQMPNKISSNNNNNDSNENAELKRPVSRQNKSNVNEQFQSSNQASSNVEESNNSKQFNFFNKKKKQEDPSQENNKQSSQSAMNQIHEEDDFDKMLGANQAITSIKHIENPKKKKGIFDEDDDDLDFSQNQKSRRKASQQDTKEQIGSDLNDTEHAKINFFEPGKVNFDFQPPKINFSKTAGIQTFSKKNIQSLSGIEVQDIKRLLFNQSQNKFLPASWSQGFILNENDDCFYGLFQKEGGPCGVIACVQAFYLKYLFFVYPTTSQTAGRNLQDFKNKIIKENCLVAALAEILFNCRGDDGVIRFAIIQNQSGANSSSQSAPIDCCGYISTKVQTIEQAYEALHAYKSDYIGQHNQGVTTFLYSVILTKGIKAIQEEMDSSENALIGHHGHCSQEQVNLFLTGKARSNCFDGEKVLDGDYKLKGIDSRSQFGFLTIFEHLKYIEVGSYLKTPLFPIWIICKEYHYSVIFAKDFRANEKAQQPHFDLVYYDELYNPQDRIILTVTQKKYAKSNYISSQSSDQQHFLFNKKNDEDDDMIPVIELVMRTKWGKEIKVDWNGTQPIL</sequence>
<accession>I7MMM4</accession>
<evidence type="ECO:0000256" key="4">
    <source>
        <dbReference type="ARBA" id="ARBA00022670"/>
    </source>
</evidence>
<feature type="domain" description="Deubiquitinating enzyme MINDY-3/4 conserved" evidence="12">
    <location>
        <begin position="624"/>
        <end position="979"/>
    </location>
</feature>
<dbReference type="PANTHER" id="PTHR12473">
    <property type="entry name" value="UBIQUITIN CARBOXYL-TERMINAL HYDROLASE MINDY-4-RELATED"/>
    <property type="match status" value="1"/>
</dbReference>
<dbReference type="EMBL" id="GG662313">
    <property type="protein sequence ID" value="EAS05972.1"/>
    <property type="molecule type" value="Genomic_DNA"/>
</dbReference>
<evidence type="ECO:0000259" key="12">
    <source>
        <dbReference type="SMART" id="SM01174"/>
    </source>
</evidence>
<dbReference type="OMA" id="WIICKEY"/>
<evidence type="ECO:0000313" key="14">
    <source>
        <dbReference type="Proteomes" id="UP000009168"/>
    </source>
</evidence>
<evidence type="ECO:0000256" key="10">
    <source>
        <dbReference type="ARBA" id="ARBA00041360"/>
    </source>
</evidence>
<reference evidence="14" key="1">
    <citation type="journal article" date="2006" name="PLoS Biol.">
        <title>Macronuclear genome sequence of the ciliate Tetrahymena thermophila, a model eukaryote.</title>
        <authorList>
            <person name="Eisen J.A."/>
            <person name="Coyne R.S."/>
            <person name="Wu M."/>
            <person name="Wu D."/>
            <person name="Thiagarajan M."/>
            <person name="Wortman J.R."/>
            <person name="Badger J.H."/>
            <person name="Ren Q."/>
            <person name="Amedeo P."/>
            <person name="Jones K.M."/>
            <person name="Tallon L.J."/>
            <person name="Delcher A.L."/>
            <person name="Salzberg S.L."/>
            <person name="Silva J.C."/>
            <person name="Haas B.J."/>
            <person name="Majoros W.H."/>
            <person name="Farzad M."/>
            <person name="Carlton J.M."/>
            <person name="Smith R.K. Jr."/>
            <person name="Garg J."/>
            <person name="Pearlman R.E."/>
            <person name="Karrer K.M."/>
            <person name="Sun L."/>
            <person name="Manning G."/>
            <person name="Elde N.C."/>
            <person name="Turkewitz A.P."/>
            <person name="Asai D.J."/>
            <person name="Wilkes D.E."/>
            <person name="Wang Y."/>
            <person name="Cai H."/>
            <person name="Collins K."/>
            <person name="Stewart B.A."/>
            <person name="Lee S.R."/>
            <person name="Wilamowska K."/>
            <person name="Weinberg Z."/>
            <person name="Ruzzo W.L."/>
            <person name="Wloga D."/>
            <person name="Gaertig J."/>
            <person name="Frankel J."/>
            <person name="Tsao C.-C."/>
            <person name="Gorovsky M.A."/>
            <person name="Keeling P.J."/>
            <person name="Waller R.F."/>
            <person name="Patron N.J."/>
            <person name="Cherry J.M."/>
            <person name="Stover N.A."/>
            <person name="Krieger C.J."/>
            <person name="del Toro C."/>
            <person name="Ryder H.F."/>
            <person name="Williamson S.C."/>
            <person name="Barbeau R.A."/>
            <person name="Hamilton E.P."/>
            <person name="Orias E."/>
        </authorList>
    </citation>
    <scope>NUCLEOTIDE SEQUENCE [LARGE SCALE GENOMIC DNA]</scope>
    <source>
        <strain evidence="14">SB210</strain>
    </source>
</reference>
<feature type="compositionally biased region" description="Low complexity" evidence="11">
    <location>
        <begin position="427"/>
        <end position="441"/>
    </location>
</feature>
<feature type="region of interest" description="Disordered" evidence="11">
    <location>
        <begin position="184"/>
        <end position="259"/>
    </location>
</feature>
<dbReference type="eggNOG" id="KOG2871">
    <property type="taxonomic scope" value="Eukaryota"/>
</dbReference>
<keyword evidence="4" id="KW-0645">Protease</keyword>
<evidence type="ECO:0000256" key="6">
    <source>
        <dbReference type="ARBA" id="ARBA00022801"/>
    </source>
</evidence>
<dbReference type="HOGENOM" id="CLU_302953_0_0_1"/>
<evidence type="ECO:0000256" key="9">
    <source>
        <dbReference type="ARBA" id="ARBA00039781"/>
    </source>
</evidence>
<dbReference type="InterPro" id="IPR039785">
    <property type="entry name" value="MINY3/4"/>
</dbReference>
<feature type="compositionally biased region" description="Polar residues" evidence="11">
    <location>
        <begin position="207"/>
        <end position="223"/>
    </location>
</feature>
<dbReference type="GO" id="GO:0004843">
    <property type="term" value="F:cysteine-type deubiquitinase activity"/>
    <property type="evidence" value="ECO:0007669"/>
    <property type="project" value="UniProtKB-EC"/>
</dbReference>
<protein>
    <recommendedName>
        <fullName evidence="9">Probable ubiquitin carboxyl-terminal hydrolase MINDY-4</fullName>
        <ecNumber evidence="3">3.4.19.12</ecNumber>
    </recommendedName>
    <alternativeName>
        <fullName evidence="10">Probable deubiquitinating enzyme MINDY-4</fullName>
    </alternativeName>
</protein>
<dbReference type="OrthoDB" id="10263628at2759"/>
<dbReference type="Proteomes" id="UP000009168">
    <property type="component" value="Unassembled WGS sequence"/>
</dbReference>
<dbReference type="Pfam" id="PF13898">
    <property type="entry name" value="MINDY-3_4_CD"/>
    <property type="match status" value="1"/>
</dbReference>
<dbReference type="InParanoid" id="I7MMM4"/>
<feature type="compositionally biased region" description="Polar residues" evidence="11">
    <location>
        <begin position="493"/>
        <end position="505"/>
    </location>
</feature>
<dbReference type="GO" id="GO:0006508">
    <property type="term" value="P:proteolysis"/>
    <property type="evidence" value="ECO:0007669"/>
    <property type="project" value="UniProtKB-KW"/>
</dbReference>
<keyword evidence="7" id="KW-0788">Thiol protease</keyword>
<dbReference type="KEGG" id="tet:TTHERM_00780610"/>
<dbReference type="PANTHER" id="PTHR12473:SF8">
    <property type="entry name" value="UBIQUITIN CARBOXYL-TERMINAL HYDROLASE MINDY-4-RELATED"/>
    <property type="match status" value="1"/>
</dbReference>
<keyword evidence="14" id="KW-1185">Reference proteome</keyword>
<proteinExistence type="inferred from homology"/>
<dbReference type="SMART" id="SM01174">
    <property type="entry name" value="DUF4205"/>
    <property type="match status" value="1"/>
</dbReference>
<evidence type="ECO:0000256" key="8">
    <source>
        <dbReference type="ARBA" id="ARBA00037630"/>
    </source>
</evidence>
<feature type="compositionally biased region" description="Polar residues" evidence="11">
    <location>
        <begin position="230"/>
        <end position="257"/>
    </location>
</feature>
<organism evidence="13 14">
    <name type="scientific">Tetrahymena thermophila (strain SB210)</name>
    <dbReference type="NCBI Taxonomy" id="312017"/>
    <lineage>
        <taxon>Eukaryota</taxon>
        <taxon>Sar</taxon>
        <taxon>Alveolata</taxon>
        <taxon>Ciliophora</taxon>
        <taxon>Intramacronucleata</taxon>
        <taxon>Oligohymenophorea</taxon>
        <taxon>Hymenostomatida</taxon>
        <taxon>Tetrahymenina</taxon>
        <taxon>Tetrahymenidae</taxon>
        <taxon>Tetrahymena</taxon>
    </lineage>
</organism>
<comment type="function">
    <text evidence="8">Probable hydrolase that can remove 'Lys-48'-linked conjugated ubiquitin from proteins.</text>
</comment>
<feature type="compositionally biased region" description="Low complexity" evidence="11">
    <location>
        <begin position="186"/>
        <end position="206"/>
    </location>
</feature>
<dbReference type="Pfam" id="PF26038">
    <property type="entry name" value="Dimer_MINDY4_N"/>
    <property type="match status" value="1"/>
</dbReference>
<keyword evidence="5" id="KW-0833">Ubl conjugation pathway</keyword>
<dbReference type="GeneID" id="7845021"/>
<gene>
    <name evidence="13" type="ORF">TTHERM_00780610</name>
</gene>
<dbReference type="EC" id="3.4.19.12" evidence="3"/>
<dbReference type="RefSeq" id="XP_001026217.1">
    <property type="nucleotide sequence ID" value="XM_001026217.3"/>
</dbReference>
<dbReference type="InterPro" id="IPR059022">
    <property type="entry name" value="MINDY4_N"/>
</dbReference>
<evidence type="ECO:0000256" key="5">
    <source>
        <dbReference type="ARBA" id="ARBA00022786"/>
    </source>
</evidence>